<protein>
    <submittedName>
        <fullName evidence="2">Uncharacterized protein</fullName>
    </submittedName>
</protein>
<name>A0A834AT25_9CHIR</name>
<evidence type="ECO:0000256" key="1">
    <source>
        <dbReference type="SAM" id="MobiDB-lite"/>
    </source>
</evidence>
<sequence>MCRAVGRLMRIEPPCARFRTGTSSRRPPCALSDPRPPSPPRFLALLRSSPPFMVLAVHHGSPVSQHARGGWKIGTFSSILIPCQSLLGLKIHGQRSSAGFDFSRGPSENIDIAGPWEPRRPRCPLSERFHRALSPPPPPPPPRYSFCGSGCCPGSFSLYCDSCYKREQKVRQSAQERHPVRGRRFLCCTQPQCAHPAFAAPPTNDTSFTGGKVFEIFF</sequence>
<gene>
    <name evidence="2" type="ORF">HJG60_010389</name>
</gene>
<organism evidence="2 3">
    <name type="scientific">Phyllostomus discolor</name>
    <name type="common">pale spear-nosed bat</name>
    <dbReference type="NCBI Taxonomy" id="89673"/>
    <lineage>
        <taxon>Eukaryota</taxon>
        <taxon>Metazoa</taxon>
        <taxon>Chordata</taxon>
        <taxon>Craniata</taxon>
        <taxon>Vertebrata</taxon>
        <taxon>Euteleostomi</taxon>
        <taxon>Mammalia</taxon>
        <taxon>Eutheria</taxon>
        <taxon>Laurasiatheria</taxon>
        <taxon>Chiroptera</taxon>
        <taxon>Yangochiroptera</taxon>
        <taxon>Phyllostomidae</taxon>
        <taxon>Phyllostominae</taxon>
        <taxon>Phyllostomus</taxon>
    </lineage>
</organism>
<evidence type="ECO:0000313" key="2">
    <source>
        <dbReference type="EMBL" id="KAF6120063.1"/>
    </source>
</evidence>
<feature type="region of interest" description="Disordered" evidence="1">
    <location>
        <begin position="17"/>
        <end position="36"/>
    </location>
</feature>
<accession>A0A834AT25</accession>
<dbReference type="EMBL" id="JABVXQ010000003">
    <property type="protein sequence ID" value="KAF6120063.1"/>
    <property type="molecule type" value="Genomic_DNA"/>
</dbReference>
<comment type="caution">
    <text evidence="2">The sequence shown here is derived from an EMBL/GenBank/DDBJ whole genome shotgun (WGS) entry which is preliminary data.</text>
</comment>
<proteinExistence type="predicted"/>
<reference evidence="2 3" key="1">
    <citation type="journal article" date="2020" name="Nature">
        <title>Six reference-quality genomes reveal evolution of bat adaptations.</title>
        <authorList>
            <person name="Jebb D."/>
            <person name="Huang Z."/>
            <person name="Pippel M."/>
            <person name="Hughes G.M."/>
            <person name="Lavrichenko K."/>
            <person name="Devanna P."/>
            <person name="Winkler S."/>
            <person name="Jermiin L.S."/>
            <person name="Skirmuntt E.C."/>
            <person name="Katzourakis A."/>
            <person name="Burkitt-Gray L."/>
            <person name="Ray D.A."/>
            <person name="Sullivan K.A.M."/>
            <person name="Roscito J.G."/>
            <person name="Kirilenko B.M."/>
            <person name="Davalos L.M."/>
            <person name="Corthals A.P."/>
            <person name="Power M.L."/>
            <person name="Jones G."/>
            <person name="Ransome R.D."/>
            <person name="Dechmann D.K.N."/>
            <person name="Locatelli A.G."/>
            <person name="Puechmaille S.J."/>
            <person name="Fedrigo O."/>
            <person name="Jarvis E.D."/>
            <person name="Hiller M."/>
            <person name="Vernes S.C."/>
            <person name="Myers E.W."/>
            <person name="Teeling E.C."/>
        </authorList>
    </citation>
    <scope>NUCLEOTIDE SEQUENCE [LARGE SCALE GENOMIC DNA]</scope>
    <source>
        <strain evidence="2">Bat1K_MPI-CBG_1</strain>
    </source>
</reference>
<dbReference type="Proteomes" id="UP000664940">
    <property type="component" value="Unassembled WGS sequence"/>
</dbReference>
<evidence type="ECO:0000313" key="3">
    <source>
        <dbReference type="Proteomes" id="UP000664940"/>
    </source>
</evidence>
<dbReference type="AlphaFoldDB" id="A0A834AT25"/>